<keyword evidence="6" id="KW-1003">Cell membrane</keyword>
<gene>
    <name evidence="23" type="ORF">DW856_07990</name>
</gene>
<feature type="domain" description="HPt" evidence="22">
    <location>
        <begin position="734"/>
        <end position="831"/>
    </location>
</feature>
<feature type="domain" description="Response regulatory" evidence="21">
    <location>
        <begin position="565"/>
        <end position="683"/>
    </location>
</feature>
<dbReference type="InterPro" id="IPR011006">
    <property type="entry name" value="CheY-like_superfamily"/>
</dbReference>
<dbReference type="PRINTS" id="PR00344">
    <property type="entry name" value="BCTRLSENSOR"/>
</dbReference>
<dbReference type="SMART" id="SM00448">
    <property type="entry name" value="REC"/>
    <property type="match status" value="1"/>
</dbReference>
<evidence type="ECO:0000256" key="13">
    <source>
        <dbReference type="ARBA" id="ARBA00023012"/>
    </source>
</evidence>
<comment type="catalytic activity">
    <reaction evidence="1">
        <text>ATP + protein L-histidine = ADP + protein N-phospho-L-histidine.</text>
        <dbReference type="EC" id="2.7.13.3"/>
    </reaction>
</comment>
<evidence type="ECO:0000259" key="21">
    <source>
        <dbReference type="PROSITE" id="PS50110"/>
    </source>
</evidence>
<evidence type="ECO:0000256" key="10">
    <source>
        <dbReference type="ARBA" id="ARBA00022777"/>
    </source>
</evidence>
<keyword evidence="10 23" id="KW-0418">Kinase</keyword>
<dbReference type="EMBL" id="QSHO01000006">
    <property type="protein sequence ID" value="RHC17418.1"/>
    <property type="molecule type" value="Genomic_DNA"/>
</dbReference>
<name>A0A3R6HEP6_9FIRM</name>
<dbReference type="InterPro" id="IPR003594">
    <property type="entry name" value="HATPase_dom"/>
</dbReference>
<dbReference type="Pfam" id="PF01627">
    <property type="entry name" value="Hpt"/>
    <property type="match status" value="1"/>
</dbReference>
<dbReference type="SUPFAM" id="SSF47384">
    <property type="entry name" value="Homodimeric domain of signal transducing histidine kinase"/>
    <property type="match status" value="1"/>
</dbReference>
<dbReference type="Gene3D" id="1.20.120.160">
    <property type="entry name" value="HPT domain"/>
    <property type="match status" value="1"/>
</dbReference>
<dbReference type="PANTHER" id="PTHR45339">
    <property type="entry name" value="HYBRID SIGNAL TRANSDUCTION HISTIDINE KINASE J"/>
    <property type="match status" value="1"/>
</dbReference>
<keyword evidence="11" id="KW-0067">ATP-binding</keyword>
<evidence type="ECO:0000256" key="8">
    <source>
        <dbReference type="ARBA" id="ARBA00022692"/>
    </source>
</evidence>
<dbReference type="Pfam" id="PF00072">
    <property type="entry name" value="Response_reg"/>
    <property type="match status" value="1"/>
</dbReference>
<evidence type="ECO:0000256" key="19">
    <source>
        <dbReference type="SAM" id="Phobius"/>
    </source>
</evidence>
<dbReference type="InterPro" id="IPR001789">
    <property type="entry name" value="Sig_transdc_resp-reg_receiver"/>
</dbReference>
<dbReference type="InterPro" id="IPR036097">
    <property type="entry name" value="HisK_dim/P_sf"/>
</dbReference>
<evidence type="ECO:0000256" key="16">
    <source>
        <dbReference type="ARBA" id="ARBA00074306"/>
    </source>
</evidence>
<comment type="similarity">
    <text evidence="3">In the N-terminal section; belongs to the phytochrome family.</text>
</comment>
<dbReference type="PROSITE" id="PS50109">
    <property type="entry name" value="HIS_KIN"/>
    <property type="match status" value="1"/>
</dbReference>
<dbReference type="SUPFAM" id="SSF52172">
    <property type="entry name" value="CheY-like"/>
    <property type="match status" value="1"/>
</dbReference>
<dbReference type="GO" id="GO:0005524">
    <property type="term" value="F:ATP binding"/>
    <property type="evidence" value="ECO:0007669"/>
    <property type="project" value="UniProtKB-KW"/>
</dbReference>
<dbReference type="InterPro" id="IPR005467">
    <property type="entry name" value="His_kinase_dom"/>
</dbReference>
<dbReference type="Gene3D" id="3.30.565.10">
    <property type="entry name" value="Histidine kinase-like ATPase, C-terminal domain"/>
    <property type="match status" value="1"/>
</dbReference>
<evidence type="ECO:0000313" key="23">
    <source>
        <dbReference type="EMBL" id="RHC17418.1"/>
    </source>
</evidence>
<evidence type="ECO:0000256" key="15">
    <source>
        <dbReference type="ARBA" id="ARBA00024867"/>
    </source>
</evidence>
<evidence type="ECO:0000256" key="11">
    <source>
        <dbReference type="ARBA" id="ARBA00022840"/>
    </source>
</evidence>
<comment type="function">
    <text evidence="15">May play the central regulatory role in sporulation. It may be an element of the effector pathway responsible for the activation of sporulation genes in response to nutritional stress. Spo0A may act in concert with spo0H (a sigma factor) to control the expression of some genes that are critical to the sporulation process.</text>
</comment>
<dbReference type="SUPFAM" id="SSF55874">
    <property type="entry name" value="ATPase domain of HSP90 chaperone/DNA topoisomerase II/histidine kinase"/>
    <property type="match status" value="1"/>
</dbReference>
<dbReference type="InterPro" id="IPR004358">
    <property type="entry name" value="Sig_transdc_His_kin-like_C"/>
</dbReference>
<dbReference type="Gene3D" id="3.40.50.2300">
    <property type="match status" value="1"/>
</dbReference>
<dbReference type="Pfam" id="PF02518">
    <property type="entry name" value="HATPase_c"/>
    <property type="match status" value="1"/>
</dbReference>
<keyword evidence="7 18" id="KW-0597">Phosphoprotein</keyword>
<organism evidence="23 24">
    <name type="scientific">Roseburia intestinalis</name>
    <dbReference type="NCBI Taxonomy" id="166486"/>
    <lineage>
        <taxon>Bacteria</taxon>
        <taxon>Bacillati</taxon>
        <taxon>Bacillota</taxon>
        <taxon>Clostridia</taxon>
        <taxon>Lachnospirales</taxon>
        <taxon>Lachnospiraceae</taxon>
        <taxon>Roseburia</taxon>
    </lineage>
</organism>
<evidence type="ECO:0000256" key="2">
    <source>
        <dbReference type="ARBA" id="ARBA00004651"/>
    </source>
</evidence>
<dbReference type="GO" id="GO:0005886">
    <property type="term" value="C:plasma membrane"/>
    <property type="evidence" value="ECO:0007669"/>
    <property type="project" value="UniProtKB-SubCell"/>
</dbReference>
<dbReference type="InterPro" id="IPR036890">
    <property type="entry name" value="HATPase_C_sf"/>
</dbReference>
<dbReference type="SUPFAM" id="SSF47226">
    <property type="entry name" value="Histidine-containing phosphotransfer domain, HPT domain"/>
    <property type="match status" value="1"/>
</dbReference>
<dbReference type="Pfam" id="PF00512">
    <property type="entry name" value="HisKA"/>
    <property type="match status" value="1"/>
</dbReference>
<dbReference type="EC" id="2.7.13.3" evidence="4"/>
<keyword evidence="13" id="KW-0902">Two-component regulatory system</keyword>
<evidence type="ECO:0000256" key="12">
    <source>
        <dbReference type="ARBA" id="ARBA00022989"/>
    </source>
</evidence>
<evidence type="ECO:0000256" key="1">
    <source>
        <dbReference type="ARBA" id="ARBA00000085"/>
    </source>
</evidence>
<evidence type="ECO:0000256" key="3">
    <source>
        <dbReference type="ARBA" id="ARBA00006402"/>
    </source>
</evidence>
<feature type="transmembrane region" description="Helical" evidence="19">
    <location>
        <begin position="42"/>
        <end position="60"/>
    </location>
</feature>
<feature type="modified residue" description="4-aspartylphosphate" evidence="18">
    <location>
        <position position="614"/>
    </location>
</feature>
<comment type="subcellular location">
    <subcellularLocation>
        <location evidence="2">Cell membrane</location>
        <topology evidence="2">Multi-pass membrane protein</topology>
    </subcellularLocation>
</comment>
<comment type="caution">
    <text evidence="23">The sequence shown here is derived from an EMBL/GenBank/DDBJ whole genome shotgun (WGS) entry which is preliminary data.</text>
</comment>
<dbReference type="InterPro" id="IPR008207">
    <property type="entry name" value="Sig_transdc_His_kin_Hpt_dom"/>
</dbReference>
<evidence type="ECO:0000256" key="9">
    <source>
        <dbReference type="ARBA" id="ARBA00022741"/>
    </source>
</evidence>
<feature type="transmembrane region" description="Helical" evidence="19">
    <location>
        <begin position="92"/>
        <end position="109"/>
    </location>
</feature>
<keyword evidence="12 19" id="KW-1133">Transmembrane helix</keyword>
<dbReference type="CDD" id="cd00088">
    <property type="entry name" value="HPT"/>
    <property type="match status" value="1"/>
</dbReference>
<dbReference type="PROSITE" id="PS50894">
    <property type="entry name" value="HPT"/>
    <property type="match status" value="1"/>
</dbReference>
<dbReference type="AlphaFoldDB" id="A0A3R6HEP6"/>
<proteinExistence type="inferred from homology"/>
<dbReference type="GO" id="GO:0000155">
    <property type="term" value="F:phosphorelay sensor kinase activity"/>
    <property type="evidence" value="ECO:0007669"/>
    <property type="project" value="InterPro"/>
</dbReference>
<keyword evidence="14 19" id="KW-0472">Membrane</keyword>
<dbReference type="FunFam" id="3.30.565.10:FF:000010">
    <property type="entry name" value="Sensor histidine kinase RcsC"/>
    <property type="match status" value="1"/>
</dbReference>
<evidence type="ECO:0000256" key="14">
    <source>
        <dbReference type="ARBA" id="ARBA00023136"/>
    </source>
</evidence>
<feature type="transmembrane region" description="Helical" evidence="19">
    <location>
        <begin position="114"/>
        <end position="131"/>
    </location>
</feature>
<accession>A0A3R6HEP6</accession>
<dbReference type="Gene3D" id="1.10.287.130">
    <property type="match status" value="1"/>
</dbReference>
<dbReference type="CDD" id="cd00082">
    <property type="entry name" value="HisKA"/>
    <property type="match status" value="1"/>
</dbReference>
<evidence type="ECO:0000256" key="17">
    <source>
        <dbReference type="PROSITE-ProRule" id="PRU00110"/>
    </source>
</evidence>
<evidence type="ECO:0000256" key="4">
    <source>
        <dbReference type="ARBA" id="ARBA00012438"/>
    </source>
</evidence>
<keyword evidence="9" id="KW-0547">Nucleotide-binding</keyword>
<feature type="transmembrane region" description="Helical" evidence="19">
    <location>
        <begin position="67"/>
        <end position="86"/>
    </location>
</feature>
<evidence type="ECO:0000256" key="5">
    <source>
        <dbReference type="ARBA" id="ARBA00018672"/>
    </source>
</evidence>
<sequence length="903" mass="102924">MRGDVMIREIKKDRAGVIPYVLYFIYTVYMVVAAVYLKWPSWVAAVIICGLLASIGLRMLSGRYSRLAKLFCSVMIWMNIILYTVFTDGSSLTMATVAASVVMLSLFDLIEINYISLVATIFLFCLDTFLLDKVNYDNPIREMEFFMQFFAIIILEIMENKQLKNRIQHDMEFNETMRELEDAKQAKDDFMANISHEIRTPLNSIIGIGSELLDAKVDDTTKEQLYDITVAGRNLMSLVSDILDFSELENDTMELVEEPYNITSVINDVVNMAHVWNKEKNLEIIVDCEADIPNNLLGDSQKIYRIILNLINNAIKFTDAGGVILFVGARKESYGINLMVKVKDTGIGMSEKNIDALENTYNQVDTTRDRRAGGIGLGLAISRKMIAKMNGHMHIESVPDAGTTVSIIIPQRVLTDMPLVSVRDAGDKKIIFYMDLERYRFGQLRDGYLECIQRMVDQLHVDAVRCSTMHELKNRIDHENYQFLFVADVEYFIDQSYFDSLTAKMKVVVMANRDCDLQKIGPEVLLIYRPMHVFSVATILNGEKLQQDAYDERWHHDRFRVKGAKILAVDDSAMNLKVVSSLLSHYGITIDTALSGSEAIDKISDRSYDLVFMDHMMPEMDGVECMHRIHELPRFRERKIPIIALTANAIGGAREMLIREGFDDFVAKPIEKSAMERVLRKYLSMFIEKDTGEEQVTCKTEENSGLSGQFKEGRKEFEAAGIDRRLGLSYFDNNEADYMEIVQCFYEQGRSQIQTLQELYDKKDWENYKINVHSLKGQSLTIGAKELSKRAKRMQEACEHGDENYIIQNHTELIADYCSILDGLSKYVTVGEEKNPVQKLSAAIDNFDQAEAMKLLEMIKNEMGSSMADSDTQLIADMEAQIELFDFISAAETLKKWGGADNE</sequence>
<evidence type="ECO:0000256" key="6">
    <source>
        <dbReference type="ARBA" id="ARBA00022475"/>
    </source>
</evidence>
<dbReference type="CDD" id="cd17546">
    <property type="entry name" value="REC_hyHK_CKI1_RcsC-like"/>
    <property type="match status" value="1"/>
</dbReference>
<keyword evidence="8 19" id="KW-0812">Transmembrane</keyword>
<dbReference type="InterPro" id="IPR003661">
    <property type="entry name" value="HisK_dim/P_dom"/>
</dbReference>
<dbReference type="SMART" id="SM00388">
    <property type="entry name" value="HisKA"/>
    <property type="match status" value="1"/>
</dbReference>
<dbReference type="SMART" id="SM00387">
    <property type="entry name" value="HATPase_c"/>
    <property type="match status" value="1"/>
</dbReference>
<keyword evidence="10 23" id="KW-0808">Transferase</keyword>
<reference evidence="23 24" key="1">
    <citation type="submission" date="2018-08" db="EMBL/GenBank/DDBJ databases">
        <title>A genome reference for cultivated species of the human gut microbiota.</title>
        <authorList>
            <person name="Zou Y."/>
            <person name="Xue W."/>
            <person name="Luo G."/>
        </authorList>
    </citation>
    <scope>NUCLEOTIDE SEQUENCE [LARGE SCALE GENOMIC DNA]</scope>
    <source>
        <strain evidence="23 24">AM37-1AC</strain>
    </source>
</reference>
<feature type="domain" description="Histidine kinase" evidence="20">
    <location>
        <begin position="193"/>
        <end position="413"/>
    </location>
</feature>
<feature type="transmembrane region" description="Helical" evidence="19">
    <location>
        <begin position="20"/>
        <end position="36"/>
    </location>
</feature>
<evidence type="ECO:0000259" key="22">
    <source>
        <dbReference type="PROSITE" id="PS50894"/>
    </source>
</evidence>
<dbReference type="PROSITE" id="PS50110">
    <property type="entry name" value="RESPONSE_REGULATORY"/>
    <property type="match status" value="1"/>
</dbReference>
<feature type="modified residue" description="Phosphohistidine" evidence="17">
    <location>
        <position position="773"/>
    </location>
</feature>
<dbReference type="PANTHER" id="PTHR45339:SF1">
    <property type="entry name" value="HYBRID SIGNAL TRANSDUCTION HISTIDINE KINASE J"/>
    <property type="match status" value="1"/>
</dbReference>
<evidence type="ECO:0000313" key="24">
    <source>
        <dbReference type="Proteomes" id="UP000283513"/>
    </source>
</evidence>
<evidence type="ECO:0000256" key="7">
    <source>
        <dbReference type="ARBA" id="ARBA00022553"/>
    </source>
</evidence>
<dbReference type="InterPro" id="IPR036641">
    <property type="entry name" value="HPT_dom_sf"/>
</dbReference>
<protein>
    <recommendedName>
        <fullName evidence="16">Circadian input-output histidine kinase CikA</fullName>
        <ecNumber evidence="4">2.7.13.3</ecNumber>
    </recommendedName>
    <alternativeName>
        <fullName evidence="5">Stage 0 sporulation protein A homolog</fullName>
    </alternativeName>
</protein>
<dbReference type="Proteomes" id="UP000283513">
    <property type="component" value="Unassembled WGS sequence"/>
</dbReference>
<evidence type="ECO:0000256" key="18">
    <source>
        <dbReference type="PROSITE-ProRule" id="PRU00169"/>
    </source>
</evidence>
<evidence type="ECO:0000259" key="20">
    <source>
        <dbReference type="PROSITE" id="PS50109"/>
    </source>
</evidence>